<dbReference type="AlphaFoldDB" id="A0A0P0N6B0"/>
<feature type="transmembrane region" description="Helical" evidence="1">
    <location>
        <begin position="6"/>
        <end position="26"/>
    </location>
</feature>
<dbReference type="KEGG" id="pdl:Pyrde_1772"/>
<sequence length="73" mass="7585">MASRPLGLAMTALGILLFIYAMIAALSKGQIGSKDAWTPDAIAILIGWFMLLIGPAIAFGEAPASVKPTAGRR</sequence>
<dbReference type="OrthoDB" id="375642at2157"/>
<gene>
    <name evidence="3" type="ORF">Pdsh_04555</name>
    <name evidence="2" type="ORF">Pyrde_1772</name>
</gene>
<evidence type="ECO:0000313" key="5">
    <source>
        <dbReference type="Proteomes" id="UP000196694"/>
    </source>
</evidence>
<dbReference type="Proteomes" id="UP000196694">
    <property type="component" value="Unassembled WGS sequence"/>
</dbReference>
<accession>A0A0P0N6B0</accession>
<keyword evidence="1" id="KW-0812">Transmembrane</keyword>
<evidence type="ECO:0000313" key="2">
    <source>
        <dbReference type="EMBL" id="ALL01815.1"/>
    </source>
</evidence>
<name>A0A0P0N6B0_9CREN</name>
<reference evidence="2 4" key="1">
    <citation type="submission" date="2015-10" db="EMBL/GenBank/DDBJ databases">
        <title>Complete genome sequence of hyperthermophilic archaeon Pyrodictium delaneyi Su06.</title>
        <authorList>
            <person name="Jung J.-H."/>
            <person name="Lin J."/>
            <person name="Holden J.F."/>
            <person name="Park C.-S."/>
        </authorList>
    </citation>
    <scope>NUCLEOTIDE SEQUENCE [LARGE SCALE GENOMIC DNA]</scope>
    <source>
        <strain evidence="2 4">Su06</strain>
    </source>
</reference>
<dbReference type="GeneID" id="26100111"/>
<evidence type="ECO:0000313" key="3">
    <source>
        <dbReference type="EMBL" id="OWJ54970.1"/>
    </source>
</evidence>
<feature type="transmembrane region" description="Helical" evidence="1">
    <location>
        <begin position="38"/>
        <end position="59"/>
    </location>
</feature>
<dbReference type="EMBL" id="CP013011">
    <property type="protein sequence ID" value="ALL01815.1"/>
    <property type="molecule type" value="Genomic_DNA"/>
</dbReference>
<keyword evidence="1" id="KW-0472">Membrane</keyword>
<organism evidence="2 4">
    <name type="scientific">Pyrodictium delaneyi</name>
    <dbReference type="NCBI Taxonomy" id="1273541"/>
    <lineage>
        <taxon>Archaea</taxon>
        <taxon>Thermoproteota</taxon>
        <taxon>Thermoprotei</taxon>
        <taxon>Desulfurococcales</taxon>
        <taxon>Pyrodictiaceae</taxon>
        <taxon>Pyrodictium</taxon>
    </lineage>
</organism>
<evidence type="ECO:0000256" key="1">
    <source>
        <dbReference type="SAM" id="Phobius"/>
    </source>
</evidence>
<dbReference type="RefSeq" id="WP_055410064.1">
    <property type="nucleotide sequence ID" value="NZ_CP013011.1"/>
</dbReference>
<keyword evidence="1" id="KW-1133">Transmembrane helix</keyword>
<evidence type="ECO:0000313" key="4">
    <source>
        <dbReference type="Proteomes" id="UP000058613"/>
    </source>
</evidence>
<protein>
    <submittedName>
        <fullName evidence="2">Uncharacterized protein</fullName>
    </submittedName>
</protein>
<dbReference type="Proteomes" id="UP000058613">
    <property type="component" value="Chromosome"/>
</dbReference>
<proteinExistence type="predicted"/>
<dbReference type="EMBL" id="NCQP01000002">
    <property type="protein sequence ID" value="OWJ54970.1"/>
    <property type="molecule type" value="Genomic_DNA"/>
</dbReference>
<reference evidence="3 5" key="2">
    <citation type="submission" date="2017-05" db="EMBL/GenBank/DDBJ databases">
        <title>The draft genome of the hyperthermophilic archaeon 'Pyrodictium delaneyi strain Hulk', an iron and nitrate reducer, reveals the capacity for sulfate reduction.</title>
        <authorList>
            <person name="Demey L.M."/>
            <person name="Miller C."/>
            <person name="Manzella M."/>
            <person name="Reguera G."/>
            <person name="Kashefi K."/>
        </authorList>
    </citation>
    <scope>NUCLEOTIDE SEQUENCE [LARGE SCALE GENOMIC DNA]</scope>
    <source>
        <strain evidence="3 5">Hulk</strain>
    </source>
</reference>
<dbReference type="STRING" id="1273541.Pyrde_1772"/>
<keyword evidence="5" id="KW-1185">Reference proteome</keyword>